<feature type="signal peptide" evidence="1">
    <location>
        <begin position="1"/>
        <end position="27"/>
    </location>
</feature>
<keyword evidence="1" id="KW-0732">Signal</keyword>
<sequence>MLMTKLKKLALVLPLILSLLIQVPVRAQSVKKEVQGNRTTYVTTAYTAHAANVGSQKLVTDRPTGLYSIVNGHLDERHQIRVPKNTVLTIKDRLTNHKGYVVHLAGNQNQLAIVNPAGVTYATKGVKNKPQKVSQLKAAAKQWAKKLNKTEVKAIRYYTDTGYNKINTALRTPGNQATKKTKTSIQAINAGIQRFRLTQPTTIYRGISKEGLKKSLADKSLRVGQQYRDPAYSSCTLSQMTALGFSKQHVVLKINLPIGYHGAYIDPISTNVGEKEYLLKSNVKLIVTKIQKAKSNVHTVTTIKQKGKKTQRQVSNVNTNYQLITLNVKN</sequence>
<evidence type="ECO:0000313" key="4">
    <source>
        <dbReference type="Proteomes" id="UP000051966"/>
    </source>
</evidence>
<feature type="domain" description="ADP ribosyltransferase" evidence="2">
    <location>
        <begin position="138"/>
        <end position="305"/>
    </location>
</feature>
<dbReference type="AlphaFoldDB" id="A0A0R1W5L4"/>
<organism evidence="3 4">
    <name type="scientific">Lentilactobacillus farraginis DSM 18382 = JCM 14108</name>
    <dbReference type="NCBI Taxonomy" id="1423743"/>
    <lineage>
        <taxon>Bacteria</taxon>
        <taxon>Bacillati</taxon>
        <taxon>Bacillota</taxon>
        <taxon>Bacilli</taxon>
        <taxon>Lactobacillales</taxon>
        <taxon>Lactobacillaceae</taxon>
        <taxon>Lentilactobacillus</taxon>
    </lineage>
</organism>
<evidence type="ECO:0000313" key="3">
    <source>
        <dbReference type="EMBL" id="KRM12861.1"/>
    </source>
</evidence>
<proteinExistence type="predicted"/>
<dbReference type="InterPro" id="IPR003540">
    <property type="entry name" value="ADP-ribosyltransferase"/>
</dbReference>
<reference evidence="3 4" key="1">
    <citation type="journal article" date="2015" name="Genome Announc.">
        <title>Expanding the biotechnology potential of lactobacilli through comparative genomics of 213 strains and associated genera.</title>
        <authorList>
            <person name="Sun Z."/>
            <person name="Harris H.M."/>
            <person name="McCann A."/>
            <person name="Guo C."/>
            <person name="Argimon S."/>
            <person name="Zhang W."/>
            <person name="Yang X."/>
            <person name="Jeffery I.B."/>
            <person name="Cooney J.C."/>
            <person name="Kagawa T.F."/>
            <person name="Liu W."/>
            <person name="Song Y."/>
            <person name="Salvetti E."/>
            <person name="Wrobel A."/>
            <person name="Rasinkangas P."/>
            <person name="Parkhill J."/>
            <person name="Rea M.C."/>
            <person name="O'Sullivan O."/>
            <person name="Ritari J."/>
            <person name="Douillard F.P."/>
            <person name="Paul Ross R."/>
            <person name="Yang R."/>
            <person name="Briner A.E."/>
            <person name="Felis G.E."/>
            <person name="de Vos W.M."/>
            <person name="Barrangou R."/>
            <person name="Klaenhammer T.R."/>
            <person name="Caufield P.W."/>
            <person name="Cui Y."/>
            <person name="Zhang H."/>
            <person name="O'Toole P.W."/>
        </authorList>
    </citation>
    <scope>NUCLEOTIDE SEQUENCE [LARGE SCALE GENOMIC DNA]</scope>
    <source>
        <strain evidence="3 4">DSM 18382</strain>
    </source>
</reference>
<dbReference type="RefSeq" id="WP_235807039.1">
    <property type="nucleotide sequence ID" value="NZ_AZFY01000007.1"/>
</dbReference>
<dbReference type="PATRIC" id="fig|1423743.5.peg.7"/>
<dbReference type="PROSITE" id="PS51996">
    <property type="entry name" value="TR_MART"/>
    <property type="match status" value="1"/>
</dbReference>
<dbReference type="Pfam" id="PF03496">
    <property type="entry name" value="ADPrib_exo_Tox"/>
    <property type="match status" value="1"/>
</dbReference>
<keyword evidence="4" id="KW-1185">Reference proteome</keyword>
<gene>
    <name evidence="3" type="ORF">FD41_GL000006</name>
</gene>
<protein>
    <submittedName>
        <fullName evidence="3">VIP2 family actin-ADP-ribosylating toxin</fullName>
    </submittedName>
</protein>
<evidence type="ECO:0000256" key="1">
    <source>
        <dbReference type="SAM" id="SignalP"/>
    </source>
</evidence>
<comment type="caution">
    <text evidence="3">The sequence shown here is derived from an EMBL/GenBank/DDBJ whole genome shotgun (WGS) entry which is preliminary data.</text>
</comment>
<feature type="chain" id="PRO_5006412545" evidence="1">
    <location>
        <begin position="28"/>
        <end position="330"/>
    </location>
</feature>
<dbReference type="EMBL" id="AZFY01000007">
    <property type="protein sequence ID" value="KRM12861.1"/>
    <property type="molecule type" value="Genomic_DNA"/>
</dbReference>
<dbReference type="Proteomes" id="UP000051966">
    <property type="component" value="Unassembled WGS sequence"/>
</dbReference>
<dbReference type="SUPFAM" id="SSF56399">
    <property type="entry name" value="ADP-ribosylation"/>
    <property type="match status" value="1"/>
</dbReference>
<accession>A0A0R1W5L4</accession>
<dbReference type="GO" id="GO:0005576">
    <property type="term" value="C:extracellular region"/>
    <property type="evidence" value="ECO:0007669"/>
    <property type="project" value="InterPro"/>
</dbReference>
<name>A0A0R1W5L4_9LACO</name>
<evidence type="ECO:0000259" key="2">
    <source>
        <dbReference type="Pfam" id="PF03496"/>
    </source>
</evidence>
<dbReference type="Gene3D" id="3.90.176.10">
    <property type="entry name" value="Toxin ADP-ribosyltransferase, Chain A, domain 1"/>
    <property type="match status" value="1"/>
</dbReference>